<dbReference type="PANTHER" id="PTHR10903:SF184">
    <property type="entry name" value="GTP-BINDING PROTEIN A"/>
    <property type="match status" value="1"/>
</dbReference>
<protein>
    <recommendedName>
        <fullName evidence="4">AIG1-type G domain-containing protein</fullName>
    </recommendedName>
</protein>
<comment type="caution">
    <text evidence="5">The sequence shown here is derived from an EMBL/GenBank/DDBJ whole genome shotgun (WGS) entry which is preliminary data.</text>
</comment>
<dbReference type="EMBL" id="JAEAOA010001187">
    <property type="protein sequence ID" value="KAK3601147.1"/>
    <property type="molecule type" value="Genomic_DNA"/>
</dbReference>
<feature type="domain" description="AIG1-type G" evidence="4">
    <location>
        <begin position="29"/>
        <end position="234"/>
    </location>
</feature>
<reference evidence="5" key="3">
    <citation type="submission" date="2023-05" db="EMBL/GenBank/DDBJ databases">
        <authorList>
            <person name="Smith C.H."/>
        </authorList>
    </citation>
    <scope>NUCLEOTIDE SEQUENCE</scope>
    <source>
        <strain evidence="5">CHS0354</strain>
        <tissue evidence="5">Mantle</tissue>
    </source>
</reference>
<name>A0AAE0SZQ8_9BIVA</name>
<dbReference type="GO" id="GO:0005525">
    <property type="term" value="F:GTP binding"/>
    <property type="evidence" value="ECO:0007669"/>
    <property type="project" value="UniProtKB-KW"/>
</dbReference>
<dbReference type="PANTHER" id="PTHR10903">
    <property type="entry name" value="GTPASE, IMAP FAMILY MEMBER-RELATED"/>
    <property type="match status" value="1"/>
</dbReference>
<accession>A0AAE0SZQ8</accession>
<dbReference type="InterPro" id="IPR027417">
    <property type="entry name" value="P-loop_NTPase"/>
</dbReference>
<comment type="similarity">
    <text evidence="1">Belongs to the TRAFAC class TrmE-Era-EngA-EngB-Septin-like GTPase superfamily. AIG1/Toc34/Toc159-like paraseptin GTPase family. IAN subfamily.</text>
</comment>
<reference evidence="5" key="2">
    <citation type="journal article" date="2021" name="Genome Biol. Evol.">
        <title>Developing a high-quality reference genome for a parasitic bivalve with doubly uniparental inheritance (Bivalvia: Unionida).</title>
        <authorList>
            <person name="Smith C.H."/>
        </authorList>
    </citation>
    <scope>NUCLEOTIDE SEQUENCE</scope>
    <source>
        <strain evidence="5">CHS0354</strain>
        <tissue evidence="5">Mantle</tissue>
    </source>
</reference>
<evidence type="ECO:0000313" key="6">
    <source>
        <dbReference type="Proteomes" id="UP001195483"/>
    </source>
</evidence>
<dbReference type="InterPro" id="IPR045058">
    <property type="entry name" value="GIMA/IAN/Toc"/>
</dbReference>
<dbReference type="InterPro" id="IPR006703">
    <property type="entry name" value="G_AIG1"/>
</dbReference>
<keyword evidence="6" id="KW-1185">Reference proteome</keyword>
<reference evidence="5" key="1">
    <citation type="journal article" date="2021" name="Genome Biol. Evol.">
        <title>A High-Quality Reference Genome for a Parasitic Bivalve with Doubly Uniparental Inheritance (Bivalvia: Unionida).</title>
        <authorList>
            <person name="Smith C.H."/>
        </authorList>
    </citation>
    <scope>NUCLEOTIDE SEQUENCE</scope>
    <source>
        <strain evidence="5">CHS0354</strain>
    </source>
</reference>
<evidence type="ECO:0000313" key="5">
    <source>
        <dbReference type="EMBL" id="KAK3601147.1"/>
    </source>
</evidence>
<dbReference type="Proteomes" id="UP001195483">
    <property type="component" value="Unassembled WGS sequence"/>
</dbReference>
<evidence type="ECO:0000259" key="4">
    <source>
        <dbReference type="PROSITE" id="PS51720"/>
    </source>
</evidence>
<evidence type="ECO:0000256" key="2">
    <source>
        <dbReference type="ARBA" id="ARBA00022741"/>
    </source>
</evidence>
<keyword evidence="2" id="KW-0547">Nucleotide-binding</keyword>
<sequence>MSAEVMFLPPKNFQVDFNPITKISVRQIEIERRIILLGRSSAGKSATANTIFGRHTFLESKWGRFQTTQCQRGIVSRFGMRLEILDTPGFLLDSDISEPKTRREFAKCIGISSPGPHVFAFVFPAAHMHKCDLEIFQRFVSVFGEDVLNYTMILFTKIDELDHFSLTKQSFILSAPDEWKSIMKSCNYRCTWFQNRANPLEKELMVRTFIDMMEITINKNMGRHFTNDLYWEAEKALVMRNLANVDHDKRVEKLTRRLRINLDAGPLTRFGELRKSTATKRERMRREIESDNVQVIDRIWNAIKTFDCLKILKRPKRPYIPKQTLPKIYRRTLKPSKVYRL</sequence>
<proteinExistence type="inferred from homology"/>
<gene>
    <name evidence="5" type="ORF">CHS0354_019141</name>
</gene>
<dbReference type="Pfam" id="PF04548">
    <property type="entry name" value="AIG1"/>
    <property type="match status" value="1"/>
</dbReference>
<evidence type="ECO:0000256" key="1">
    <source>
        <dbReference type="ARBA" id="ARBA00008535"/>
    </source>
</evidence>
<dbReference type="PROSITE" id="PS51720">
    <property type="entry name" value="G_AIG1"/>
    <property type="match status" value="1"/>
</dbReference>
<evidence type="ECO:0000256" key="3">
    <source>
        <dbReference type="ARBA" id="ARBA00023134"/>
    </source>
</evidence>
<dbReference type="AlphaFoldDB" id="A0AAE0SZQ8"/>
<organism evidence="5 6">
    <name type="scientific">Potamilus streckersoni</name>
    <dbReference type="NCBI Taxonomy" id="2493646"/>
    <lineage>
        <taxon>Eukaryota</taxon>
        <taxon>Metazoa</taxon>
        <taxon>Spiralia</taxon>
        <taxon>Lophotrochozoa</taxon>
        <taxon>Mollusca</taxon>
        <taxon>Bivalvia</taxon>
        <taxon>Autobranchia</taxon>
        <taxon>Heteroconchia</taxon>
        <taxon>Palaeoheterodonta</taxon>
        <taxon>Unionida</taxon>
        <taxon>Unionoidea</taxon>
        <taxon>Unionidae</taxon>
        <taxon>Ambleminae</taxon>
        <taxon>Lampsilini</taxon>
        <taxon>Potamilus</taxon>
    </lineage>
</organism>
<keyword evidence="3" id="KW-0342">GTP-binding</keyword>
<dbReference type="SUPFAM" id="SSF52540">
    <property type="entry name" value="P-loop containing nucleoside triphosphate hydrolases"/>
    <property type="match status" value="1"/>
</dbReference>
<dbReference type="Gene3D" id="3.40.50.300">
    <property type="entry name" value="P-loop containing nucleotide triphosphate hydrolases"/>
    <property type="match status" value="1"/>
</dbReference>